<feature type="chain" id="PRO_5045733768" evidence="1">
    <location>
        <begin position="20"/>
        <end position="1086"/>
    </location>
</feature>
<reference evidence="4" key="1">
    <citation type="journal article" date="2019" name="Int. J. Syst. Evol. Microbiol.">
        <title>The Global Catalogue of Microorganisms (GCM) 10K type strain sequencing project: providing services to taxonomists for standard genome sequencing and annotation.</title>
        <authorList>
            <consortium name="The Broad Institute Genomics Platform"/>
            <consortium name="The Broad Institute Genome Sequencing Center for Infectious Disease"/>
            <person name="Wu L."/>
            <person name="Ma J."/>
        </authorList>
    </citation>
    <scope>NUCLEOTIDE SEQUENCE [LARGE SCALE GENOMIC DNA]</scope>
    <source>
        <strain evidence="4">KCTC 52490</strain>
    </source>
</reference>
<dbReference type="Proteomes" id="UP001597512">
    <property type="component" value="Unassembled WGS sequence"/>
</dbReference>
<dbReference type="CDD" id="cd02258">
    <property type="entry name" value="Peptidase_C25_N"/>
    <property type="match status" value="1"/>
</dbReference>
<keyword evidence="4" id="KW-1185">Reference proteome</keyword>
<dbReference type="Pfam" id="PF01364">
    <property type="entry name" value="Peptidase_C25"/>
    <property type="match status" value="1"/>
</dbReference>
<evidence type="ECO:0000259" key="2">
    <source>
        <dbReference type="Pfam" id="PF01364"/>
    </source>
</evidence>
<dbReference type="RefSeq" id="WP_381497307.1">
    <property type="nucleotide sequence ID" value="NZ_JBHUOM010000001.1"/>
</dbReference>
<dbReference type="InterPro" id="IPR001769">
    <property type="entry name" value="Gingipain"/>
</dbReference>
<name>A0ABW6AFC9_9BACT</name>
<dbReference type="EMBL" id="JBHUOM010000001">
    <property type="protein sequence ID" value="MFD2933127.1"/>
    <property type="molecule type" value="Genomic_DNA"/>
</dbReference>
<dbReference type="InterPro" id="IPR029030">
    <property type="entry name" value="Caspase-like_dom_sf"/>
</dbReference>
<evidence type="ECO:0000313" key="4">
    <source>
        <dbReference type="Proteomes" id="UP001597512"/>
    </source>
</evidence>
<gene>
    <name evidence="3" type="ORF">ACFS25_04995</name>
</gene>
<sequence>MKKGLLFVWIVVNALVVNAQNRFGNEWIQSGQKYLKFSVNQAGIYRVGYDDIKTADASFLQTNPATWQLFFRGHEVAVRVVGQQDGVFDKQDYIEFYGEGNDGSQDSLLYRPQQRLHPYQTLFSDKAAFFLTSSLTLVGKRMPELNTSAQGLSPEKFHIEETVHAFTSDYTFNNLKGLEPALQQSYFEPGEGWSGPLLTADSVGVVQMKLPGRASVNWPIMLEGMVNGRDNSFHQIQVQVDATTILPIAPLSCAGFASQTFQSIVNPLTIQNEQLTIKFKSEKNGYTNNFSITYVKVLYPQLLDMTGQPNKVFHLPPNPRLTALMAIKNVPAATVAYDITDKANCRYLATQIIDGQTLIVVTETTRSRDILLTNHINKPLATQSVKLQIVLPKTTDYLIITHSSLRPSAVTYANYRASVEGGSYKPFIVESDSLYDQFNYGEKSPLGLRRFADFALANSSVKNLLLIGRANSYPYTVKTSVNDLVPTVGYPGSDILLTAGLGSYPINTPAIPTGRINTETNEQVLTYLEKVKQLEGATPNGLWRKHIVHISGGKTGPEASGLREALSGIGAIYTNGLLGGQISSFSKSTTDEVEQINISPLVNDGVSLITFFGHAGPSVTDMNFGFASPPENGFRNQYYPLMIFNGCGVGEIFSNFKTLSTDWLLAPQKGAALVLAHTYWSFQQPTTRYLTKLYTDLYADATTLGQPFGKVQQQLNMALEGEGVNPYDVSVMLQMLLQGDPAVSFYPLPNPDFSVEQKGLYIQSKVIGSSLKNSDSLRVIIPLANLGKFVAGQLVVLSLKKTINGVITSSTFPFAAFRYRDTLAYTMAKDERLQRIEVIIDPDNQVIELSKANNKATLDIDWTQAQSSSSYPANVLPDRVSPEINVFIDGKIRENQAVVGLNPQLEIYILDENPLSSKDTNAVDIYLKSCETCSPQKISAALFSVSAVSANQLQVTTNLSLTEGSNYQLVVFGKDAAGNRTQPPYILDIGVVANDEPVTLRAYPNPAATYVKFELTLNVKELPTESHLTVYNQSGIQVFEDSFSVSTGKNSFLWQGTTPGLYPYSLRLTYKDGRAEMHTGKVVWQH</sequence>
<dbReference type="Gene3D" id="3.40.50.1460">
    <property type="match status" value="1"/>
</dbReference>
<feature type="signal peptide" evidence="1">
    <location>
        <begin position="1"/>
        <end position="19"/>
    </location>
</feature>
<accession>A0ABW6AFC9</accession>
<feature type="domain" description="Gingipain" evidence="2">
    <location>
        <begin position="397"/>
        <end position="743"/>
    </location>
</feature>
<keyword evidence="1" id="KW-0732">Signal</keyword>
<dbReference type="SUPFAM" id="SSF52129">
    <property type="entry name" value="Caspase-like"/>
    <property type="match status" value="1"/>
</dbReference>
<protein>
    <submittedName>
        <fullName evidence="3">C25 family cysteine peptidase</fullName>
    </submittedName>
</protein>
<proteinExistence type="predicted"/>
<evidence type="ECO:0000313" key="3">
    <source>
        <dbReference type="EMBL" id="MFD2933127.1"/>
    </source>
</evidence>
<comment type="caution">
    <text evidence="3">The sequence shown here is derived from an EMBL/GenBank/DDBJ whole genome shotgun (WGS) entry which is preliminary data.</text>
</comment>
<evidence type="ECO:0000256" key="1">
    <source>
        <dbReference type="SAM" id="SignalP"/>
    </source>
</evidence>
<organism evidence="3 4">
    <name type="scientific">Spirosoma flavum</name>
    <dbReference type="NCBI Taxonomy" id="2048557"/>
    <lineage>
        <taxon>Bacteria</taxon>
        <taxon>Pseudomonadati</taxon>
        <taxon>Bacteroidota</taxon>
        <taxon>Cytophagia</taxon>
        <taxon>Cytophagales</taxon>
        <taxon>Cytophagaceae</taxon>
        <taxon>Spirosoma</taxon>
    </lineage>
</organism>